<dbReference type="HOGENOM" id="CLU_145382_1_0_5"/>
<proteinExistence type="predicted"/>
<dbReference type="PATRIC" id="fig|1367847.3.peg.2175"/>
<dbReference type="eggNOG" id="ENOG503339Z">
    <property type="taxonomic scope" value="Bacteria"/>
</dbReference>
<dbReference type="EMBL" id="CP006650">
    <property type="protein sequence ID" value="AGT09260.1"/>
    <property type="molecule type" value="Genomic_DNA"/>
</dbReference>
<accession>S5Y0K2</accession>
<dbReference type="Pfam" id="PF11836">
    <property type="entry name" value="Phage_TAC_11"/>
    <property type="match status" value="1"/>
</dbReference>
<dbReference type="InterPro" id="IPR021791">
    <property type="entry name" value="Phage_TAC_11"/>
</dbReference>
<name>S5Y0K2_PARAH</name>
<dbReference type="KEGG" id="pami:JCM7686_2181"/>
<dbReference type="STRING" id="1367847.JCM7686_2181"/>
<keyword evidence="2" id="KW-1185">Reference proteome</keyword>
<dbReference type="Proteomes" id="UP000015480">
    <property type="component" value="Chromosome"/>
</dbReference>
<dbReference type="AlphaFoldDB" id="S5Y0K2"/>
<sequence length="106" mass="11446">MISVTGFFGDQERAFTLTDDMLLELEAKTGAGVGTIFQRLTAQAFGLADLVEVIRLGLIGGGCNPQEAERLVNAYARNRPISEILPLATTILAARWLGTEEVQHAD</sequence>
<protein>
    <recommendedName>
        <fullName evidence="3">Gene transfer agent family protein</fullName>
    </recommendedName>
</protein>
<evidence type="ECO:0000313" key="2">
    <source>
        <dbReference type="Proteomes" id="UP000015480"/>
    </source>
</evidence>
<evidence type="ECO:0000313" key="1">
    <source>
        <dbReference type="EMBL" id="AGT09260.1"/>
    </source>
</evidence>
<evidence type="ECO:0008006" key="3">
    <source>
        <dbReference type="Google" id="ProtNLM"/>
    </source>
</evidence>
<dbReference type="RefSeq" id="WP_020950898.1">
    <property type="nucleotide sequence ID" value="NC_022041.1"/>
</dbReference>
<organism evidence="1 2">
    <name type="scientific">Paracoccus aminophilus JCM 7686</name>
    <dbReference type="NCBI Taxonomy" id="1367847"/>
    <lineage>
        <taxon>Bacteria</taxon>
        <taxon>Pseudomonadati</taxon>
        <taxon>Pseudomonadota</taxon>
        <taxon>Alphaproteobacteria</taxon>
        <taxon>Rhodobacterales</taxon>
        <taxon>Paracoccaceae</taxon>
        <taxon>Paracoccus</taxon>
    </lineage>
</organism>
<dbReference type="OrthoDB" id="7509188at2"/>
<gene>
    <name evidence="1" type="ORF">JCM7686_2181</name>
</gene>
<reference evidence="1 2" key="1">
    <citation type="journal article" date="2014" name="BMC Genomics">
        <title>Architecture and functions of a multipartite genome of the methylotrophic bacterium Paracoccus aminophilus JCM 7686, containing primary and secondary chromids.</title>
        <authorList>
            <person name="Dziewit L."/>
            <person name="Czarnecki J."/>
            <person name="Wibberg D."/>
            <person name="Radlinska M."/>
            <person name="Mrozek P."/>
            <person name="Szymczak M."/>
            <person name="Schluter A."/>
            <person name="Puhler A."/>
            <person name="Bartosik D."/>
        </authorList>
    </citation>
    <scope>NUCLEOTIDE SEQUENCE [LARGE SCALE GENOMIC DNA]</scope>
    <source>
        <strain evidence="1">JCM 7686</strain>
    </source>
</reference>